<proteinExistence type="predicted"/>
<comment type="caution">
    <text evidence="1">The sequence shown here is derived from an EMBL/GenBank/DDBJ whole genome shotgun (WGS) entry which is preliminary data.</text>
</comment>
<dbReference type="AlphaFoldDB" id="X0T352"/>
<evidence type="ECO:0000313" key="1">
    <source>
        <dbReference type="EMBL" id="GAF87923.1"/>
    </source>
</evidence>
<organism evidence="1">
    <name type="scientific">marine sediment metagenome</name>
    <dbReference type="NCBI Taxonomy" id="412755"/>
    <lineage>
        <taxon>unclassified sequences</taxon>
        <taxon>metagenomes</taxon>
        <taxon>ecological metagenomes</taxon>
    </lineage>
</organism>
<dbReference type="EMBL" id="BARS01013888">
    <property type="protein sequence ID" value="GAF87923.1"/>
    <property type="molecule type" value="Genomic_DNA"/>
</dbReference>
<accession>X0T352</accession>
<feature type="non-terminal residue" evidence="1">
    <location>
        <position position="1"/>
    </location>
</feature>
<feature type="non-terminal residue" evidence="1">
    <location>
        <position position="115"/>
    </location>
</feature>
<gene>
    <name evidence="1" type="ORF">S01H1_23809</name>
</gene>
<name>X0T352_9ZZZZ</name>
<protein>
    <submittedName>
        <fullName evidence="1">Uncharacterized protein</fullName>
    </submittedName>
</protein>
<sequence>GLNSPFTFTTYSKGLEFIDYLDINEIYIIRSYYTAEFPNGNISILFDNYEDKFYNDAFNLTSKKWFDSPRLIPQNPRGKPTILGWKVQAVRGNVIYDSTSSFRSPIGPIIDEEVL</sequence>
<reference evidence="1" key="1">
    <citation type="journal article" date="2014" name="Front. Microbiol.">
        <title>High frequency of phylogenetically diverse reductive dehalogenase-homologous genes in deep subseafloor sedimentary metagenomes.</title>
        <authorList>
            <person name="Kawai M."/>
            <person name="Futagami T."/>
            <person name="Toyoda A."/>
            <person name="Takaki Y."/>
            <person name="Nishi S."/>
            <person name="Hori S."/>
            <person name="Arai W."/>
            <person name="Tsubouchi T."/>
            <person name="Morono Y."/>
            <person name="Uchiyama I."/>
            <person name="Ito T."/>
            <person name="Fujiyama A."/>
            <person name="Inagaki F."/>
            <person name="Takami H."/>
        </authorList>
    </citation>
    <scope>NUCLEOTIDE SEQUENCE</scope>
    <source>
        <strain evidence="1">Expedition CK06-06</strain>
    </source>
</reference>